<reference evidence="1 2" key="1">
    <citation type="submission" date="2016-10" db="EMBL/GenBank/DDBJ databases">
        <authorList>
            <person name="de Groot N.N."/>
        </authorList>
    </citation>
    <scope>NUCLEOTIDE SEQUENCE [LARGE SCALE GENOMIC DNA]</scope>
    <source>
        <strain evidence="1 2">CGMCC 1.6117</strain>
    </source>
</reference>
<proteinExistence type="predicted"/>
<protein>
    <submittedName>
        <fullName evidence="1">Uncharacterized protein</fullName>
    </submittedName>
</protein>
<dbReference type="EMBL" id="FOJO01000002">
    <property type="protein sequence ID" value="SFA42343.1"/>
    <property type="molecule type" value="Genomic_DNA"/>
</dbReference>
<gene>
    <name evidence="1" type="ORF">SAMN04487972_102291</name>
</gene>
<dbReference type="AlphaFoldDB" id="A0A1I0SSG2"/>
<evidence type="ECO:0000313" key="2">
    <source>
        <dbReference type="Proteomes" id="UP000182312"/>
    </source>
</evidence>
<dbReference type="RefSeq" id="WP_036737775.1">
    <property type="nucleotide sequence ID" value="NZ_FOJO01000002.1"/>
</dbReference>
<dbReference type="OrthoDB" id="9794780at2"/>
<name>A0A1I0SSG2_9RHOB</name>
<accession>A0A1I0SSG2</accession>
<dbReference type="Pfam" id="PF19991">
    <property type="entry name" value="HMA_2"/>
    <property type="match status" value="1"/>
</dbReference>
<evidence type="ECO:0000313" key="1">
    <source>
        <dbReference type="EMBL" id="SFA42343.1"/>
    </source>
</evidence>
<organism evidence="1 2">
    <name type="scientific">Paracoccus halophilus</name>
    <dbReference type="NCBI Taxonomy" id="376733"/>
    <lineage>
        <taxon>Bacteria</taxon>
        <taxon>Pseudomonadati</taxon>
        <taxon>Pseudomonadota</taxon>
        <taxon>Alphaproteobacteria</taxon>
        <taxon>Rhodobacterales</taxon>
        <taxon>Paracoccaceae</taxon>
        <taxon>Paracoccus</taxon>
    </lineage>
</organism>
<dbReference type="Proteomes" id="UP000182312">
    <property type="component" value="Unassembled WGS sequence"/>
</dbReference>
<sequence>MVSCVHHIPGRARFKIAQIRSNPVLIEAIEREIGALEGVNAVVINRHAASIVVHYCTERGAIDLIHEQICRHCPKAETCEAPPAAAMRAARARPEAINALSEAAGKAVVATFITRTLELGLSGFART</sequence>